<accession>A0A0A9FM65</accession>
<dbReference type="AlphaFoldDB" id="A0A0A9FM65"/>
<dbReference type="EMBL" id="GBRH01186700">
    <property type="protein sequence ID" value="JAE11196.1"/>
    <property type="molecule type" value="Transcribed_RNA"/>
</dbReference>
<feature type="compositionally biased region" description="Low complexity" evidence="1">
    <location>
        <begin position="111"/>
        <end position="133"/>
    </location>
</feature>
<feature type="compositionally biased region" description="Polar residues" evidence="1">
    <location>
        <begin position="1"/>
        <end position="20"/>
    </location>
</feature>
<organism evidence="2">
    <name type="scientific">Arundo donax</name>
    <name type="common">Giant reed</name>
    <name type="synonym">Donax arundinaceus</name>
    <dbReference type="NCBI Taxonomy" id="35708"/>
    <lineage>
        <taxon>Eukaryota</taxon>
        <taxon>Viridiplantae</taxon>
        <taxon>Streptophyta</taxon>
        <taxon>Embryophyta</taxon>
        <taxon>Tracheophyta</taxon>
        <taxon>Spermatophyta</taxon>
        <taxon>Magnoliopsida</taxon>
        <taxon>Liliopsida</taxon>
        <taxon>Poales</taxon>
        <taxon>Poaceae</taxon>
        <taxon>PACMAD clade</taxon>
        <taxon>Arundinoideae</taxon>
        <taxon>Arundineae</taxon>
        <taxon>Arundo</taxon>
    </lineage>
</organism>
<evidence type="ECO:0000256" key="1">
    <source>
        <dbReference type="SAM" id="MobiDB-lite"/>
    </source>
</evidence>
<evidence type="ECO:0000313" key="2">
    <source>
        <dbReference type="EMBL" id="JAE11196.1"/>
    </source>
</evidence>
<name>A0A0A9FM65_ARUDO</name>
<reference evidence="2" key="2">
    <citation type="journal article" date="2015" name="Data Brief">
        <title>Shoot transcriptome of the giant reed, Arundo donax.</title>
        <authorList>
            <person name="Barrero R.A."/>
            <person name="Guerrero F.D."/>
            <person name="Moolhuijzen P."/>
            <person name="Goolsby J.A."/>
            <person name="Tidwell J."/>
            <person name="Bellgard S.E."/>
            <person name="Bellgard M.I."/>
        </authorList>
    </citation>
    <scope>NUCLEOTIDE SEQUENCE</scope>
    <source>
        <tissue evidence="2">Shoot tissue taken approximately 20 cm above the soil surface</tissue>
    </source>
</reference>
<feature type="region of interest" description="Disordered" evidence="1">
    <location>
        <begin position="58"/>
        <end position="133"/>
    </location>
</feature>
<reference evidence="2" key="1">
    <citation type="submission" date="2014-09" db="EMBL/GenBank/DDBJ databases">
        <authorList>
            <person name="Magalhaes I.L.F."/>
            <person name="Oliveira U."/>
            <person name="Santos F.R."/>
            <person name="Vidigal T.H.D.A."/>
            <person name="Brescovit A.D."/>
            <person name="Santos A.J."/>
        </authorList>
    </citation>
    <scope>NUCLEOTIDE SEQUENCE</scope>
    <source>
        <tissue evidence="2">Shoot tissue taken approximately 20 cm above the soil surface</tissue>
    </source>
</reference>
<feature type="region of interest" description="Disordered" evidence="1">
    <location>
        <begin position="1"/>
        <end position="36"/>
    </location>
</feature>
<sequence length="133" mass="14581">MTRSSSARWPSWTSPSTTAVRTRKETAATPRKGGTTLARARLLLMTALPVSRGERCRRFDGSETSTNKCPWIWRRSSSPHRTPMKMKPSTATFQHSSSSSAAPTRQRRHTQAAVTAAPTPTASQTSTAFSSRC</sequence>
<protein>
    <submittedName>
        <fullName evidence="2">Uncharacterized protein</fullName>
    </submittedName>
</protein>
<proteinExistence type="predicted"/>